<proteinExistence type="predicted"/>
<evidence type="ECO:0000256" key="1">
    <source>
        <dbReference type="SAM" id="MobiDB-lite"/>
    </source>
</evidence>
<dbReference type="EMBL" id="CAMGYJ010000010">
    <property type="protein sequence ID" value="CAI0551153.1"/>
    <property type="molecule type" value="Genomic_DNA"/>
</dbReference>
<dbReference type="AlphaFoldDB" id="A0AAV0R1Z1"/>
<feature type="region of interest" description="Disordered" evidence="1">
    <location>
        <begin position="1"/>
        <end position="20"/>
    </location>
</feature>
<reference evidence="3" key="1">
    <citation type="submission" date="2022-08" db="EMBL/GenBank/DDBJ databases">
        <authorList>
            <person name="Gutierrez-Valencia J."/>
        </authorList>
    </citation>
    <scope>NUCLEOTIDE SEQUENCE</scope>
</reference>
<evidence type="ECO:0000313" key="3">
    <source>
        <dbReference type="EMBL" id="CAI0551181.1"/>
    </source>
</evidence>
<dbReference type="Proteomes" id="UP001154282">
    <property type="component" value="Unassembled WGS sequence"/>
</dbReference>
<gene>
    <name evidence="2" type="ORF">LITE_LOCUS45833</name>
    <name evidence="3" type="ORF">LITE_LOCUS45850</name>
</gene>
<keyword evidence="4" id="KW-1185">Reference proteome</keyword>
<evidence type="ECO:0000313" key="2">
    <source>
        <dbReference type="EMBL" id="CAI0551153.1"/>
    </source>
</evidence>
<dbReference type="EMBL" id="CAMGYJ010000010">
    <property type="protein sequence ID" value="CAI0551181.1"/>
    <property type="molecule type" value="Genomic_DNA"/>
</dbReference>
<protein>
    <submittedName>
        <fullName evidence="3">Uncharacterized protein</fullName>
    </submittedName>
</protein>
<comment type="caution">
    <text evidence="3">The sequence shown here is derived from an EMBL/GenBank/DDBJ whole genome shotgun (WGS) entry which is preliminary data.</text>
</comment>
<evidence type="ECO:0000313" key="4">
    <source>
        <dbReference type="Proteomes" id="UP001154282"/>
    </source>
</evidence>
<organism evidence="3 4">
    <name type="scientific">Linum tenue</name>
    <dbReference type="NCBI Taxonomy" id="586396"/>
    <lineage>
        <taxon>Eukaryota</taxon>
        <taxon>Viridiplantae</taxon>
        <taxon>Streptophyta</taxon>
        <taxon>Embryophyta</taxon>
        <taxon>Tracheophyta</taxon>
        <taxon>Spermatophyta</taxon>
        <taxon>Magnoliopsida</taxon>
        <taxon>eudicotyledons</taxon>
        <taxon>Gunneridae</taxon>
        <taxon>Pentapetalae</taxon>
        <taxon>rosids</taxon>
        <taxon>fabids</taxon>
        <taxon>Malpighiales</taxon>
        <taxon>Linaceae</taxon>
        <taxon>Linum</taxon>
    </lineage>
</organism>
<name>A0AAV0R1Z1_9ROSI</name>
<accession>A0AAV0R1Z1</accession>
<sequence length="20" mass="2107">MVTILTSRNSELGSIQTSLG</sequence>